<accession>B4D567</accession>
<dbReference type="STRING" id="497964.CfE428DRAFT_4056"/>
<gene>
    <name evidence="3" type="ORF">CfE428DRAFT_4056</name>
</gene>
<dbReference type="PANTHER" id="PTHR30383:SF5">
    <property type="entry name" value="SGNH HYDROLASE-TYPE ESTERASE DOMAIN-CONTAINING PROTEIN"/>
    <property type="match status" value="1"/>
</dbReference>
<name>B4D567_9BACT</name>
<proteinExistence type="predicted"/>
<sequence precursor="true">MRFPLLWLCLLLPLFVAVAPQVRAEAPVDPFAKWEKEIAAFEQKDRQSPPPKGGIVFVGSSSIRKWTTLAEDFPHRVVINRGFGGSQLIDSVHFADRIVIPYEPRMIVLYAGTNDIHAGKSPEQVFADFQSFVEKIHAKLPKTEIAYISNAGNPARWADVEKVKTANSLIEKYIEGKPGLKFIDVFPRMLGTDGLPRPEIFGPDRLHMNAEGYKLWTEIVGPYLPSPDK</sequence>
<protein>
    <submittedName>
        <fullName evidence="3">Lipolytic protein G-D-S-L family</fullName>
    </submittedName>
</protein>
<dbReference type="InParanoid" id="B4D567"/>
<dbReference type="AlphaFoldDB" id="B4D567"/>
<keyword evidence="1" id="KW-0732">Signal</keyword>
<keyword evidence="4" id="KW-1185">Reference proteome</keyword>
<dbReference type="PANTHER" id="PTHR30383">
    <property type="entry name" value="THIOESTERASE 1/PROTEASE 1/LYSOPHOSPHOLIPASE L1"/>
    <property type="match status" value="1"/>
</dbReference>
<evidence type="ECO:0000259" key="2">
    <source>
        <dbReference type="Pfam" id="PF13472"/>
    </source>
</evidence>
<dbReference type="SUPFAM" id="SSF52266">
    <property type="entry name" value="SGNH hydrolase"/>
    <property type="match status" value="1"/>
</dbReference>
<dbReference type="Proteomes" id="UP000005824">
    <property type="component" value="Unassembled WGS sequence"/>
</dbReference>
<dbReference type="CDD" id="cd04502">
    <property type="entry name" value="SGNH_hydrolase_like_7"/>
    <property type="match status" value="1"/>
</dbReference>
<dbReference type="eggNOG" id="COG2755">
    <property type="taxonomic scope" value="Bacteria"/>
</dbReference>
<comment type="caution">
    <text evidence="3">The sequence shown here is derived from an EMBL/GenBank/DDBJ whole genome shotgun (WGS) entry which is preliminary data.</text>
</comment>
<dbReference type="EMBL" id="ABVL01000013">
    <property type="protein sequence ID" value="EDY18272.1"/>
    <property type="molecule type" value="Genomic_DNA"/>
</dbReference>
<evidence type="ECO:0000313" key="3">
    <source>
        <dbReference type="EMBL" id="EDY18272.1"/>
    </source>
</evidence>
<feature type="chain" id="PRO_5002803173" evidence="1">
    <location>
        <begin position="25"/>
        <end position="229"/>
    </location>
</feature>
<feature type="domain" description="SGNH hydrolase-type esterase" evidence="2">
    <location>
        <begin position="67"/>
        <end position="215"/>
    </location>
</feature>
<organism evidence="3 4">
    <name type="scientific">Chthoniobacter flavus Ellin428</name>
    <dbReference type="NCBI Taxonomy" id="497964"/>
    <lineage>
        <taxon>Bacteria</taxon>
        <taxon>Pseudomonadati</taxon>
        <taxon>Verrucomicrobiota</taxon>
        <taxon>Spartobacteria</taxon>
        <taxon>Chthoniobacterales</taxon>
        <taxon>Chthoniobacteraceae</taxon>
        <taxon>Chthoniobacter</taxon>
    </lineage>
</organism>
<dbReference type="InterPro" id="IPR036514">
    <property type="entry name" value="SGNH_hydro_sf"/>
</dbReference>
<dbReference type="RefSeq" id="WP_006981380.1">
    <property type="nucleotide sequence ID" value="NZ_ABVL01000013.1"/>
</dbReference>
<evidence type="ECO:0000313" key="4">
    <source>
        <dbReference type="Proteomes" id="UP000005824"/>
    </source>
</evidence>
<feature type="signal peptide" evidence="1">
    <location>
        <begin position="1"/>
        <end position="24"/>
    </location>
</feature>
<dbReference type="InterPro" id="IPR051532">
    <property type="entry name" value="Ester_Hydrolysis_Enzymes"/>
</dbReference>
<dbReference type="GO" id="GO:0004622">
    <property type="term" value="F:phosphatidylcholine lysophospholipase activity"/>
    <property type="evidence" value="ECO:0007669"/>
    <property type="project" value="TreeGrafter"/>
</dbReference>
<dbReference type="Gene3D" id="3.40.50.1110">
    <property type="entry name" value="SGNH hydrolase"/>
    <property type="match status" value="1"/>
</dbReference>
<evidence type="ECO:0000256" key="1">
    <source>
        <dbReference type="SAM" id="SignalP"/>
    </source>
</evidence>
<dbReference type="InterPro" id="IPR013830">
    <property type="entry name" value="SGNH_hydro"/>
</dbReference>
<dbReference type="Pfam" id="PF13472">
    <property type="entry name" value="Lipase_GDSL_2"/>
    <property type="match status" value="1"/>
</dbReference>
<reference evidence="3 4" key="1">
    <citation type="journal article" date="2011" name="J. Bacteriol.">
        <title>Genome sequence of Chthoniobacter flavus Ellin428, an aerobic heterotrophic soil bacterium.</title>
        <authorList>
            <person name="Kant R."/>
            <person name="van Passel M.W."/>
            <person name="Palva A."/>
            <person name="Lucas S."/>
            <person name="Lapidus A."/>
            <person name="Glavina Del Rio T."/>
            <person name="Dalin E."/>
            <person name="Tice H."/>
            <person name="Bruce D."/>
            <person name="Goodwin L."/>
            <person name="Pitluck S."/>
            <person name="Larimer F.W."/>
            <person name="Land M.L."/>
            <person name="Hauser L."/>
            <person name="Sangwan P."/>
            <person name="de Vos W.M."/>
            <person name="Janssen P.H."/>
            <person name="Smidt H."/>
        </authorList>
    </citation>
    <scope>NUCLEOTIDE SEQUENCE [LARGE SCALE GENOMIC DNA]</scope>
    <source>
        <strain evidence="3 4">Ellin428</strain>
    </source>
</reference>